<evidence type="ECO:0000313" key="2">
    <source>
        <dbReference type="Proteomes" id="UP000324222"/>
    </source>
</evidence>
<name>A0A5B7CL71_PORTR</name>
<keyword evidence="2" id="KW-1185">Reference proteome</keyword>
<protein>
    <submittedName>
        <fullName evidence="1">Uncharacterized protein</fullName>
    </submittedName>
</protein>
<dbReference type="AlphaFoldDB" id="A0A5B7CL71"/>
<dbReference type="Proteomes" id="UP000324222">
    <property type="component" value="Unassembled WGS sequence"/>
</dbReference>
<accession>A0A5B7CL71</accession>
<sequence length="82" mass="8671">MTIPRAALLPQHGLIGGPSKFWGRGDCDSIKATTTTSQFYLTRLQRGAGWAGGGGSLLCPTLAPSAQVLSRGCRWVRRLGDA</sequence>
<reference evidence="1 2" key="1">
    <citation type="submission" date="2019-05" db="EMBL/GenBank/DDBJ databases">
        <title>Another draft genome of Portunus trituberculatus and its Hox gene families provides insights of decapod evolution.</title>
        <authorList>
            <person name="Jeong J.-H."/>
            <person name="Song I."/>
            <person name="Kim S."/>
            <person name="Choi T."/>
            <person name="Kim D."/>
            <person name="Ryu S."/>
            <person name="Kim W."/>
        </authorList>
    </citation>
    <scope>NUCLEOTIDE SEQUENCE [LARGE SCALE GENOMIC DNA]</scope>
    <source>
        <tissue evidence="1">Muscle</tissue>
    </source>
</reference>
<proteinExistence type="predicted"/>
<gene>
    <name evidence="1" type="ORF">E2C01_002166</name>
</gene>
<dbReference type="EMBL" id="VSRR010000074">
    <property type="protein sequence ID" value="MPC09551.1"/>
    <property type="molecule type" value="Genomic_DNA"/>
</dbReference>
<comment type="caution">
    <text evidence="1">The sequence shown here is derived from an EMBL/GenBank/DDBJ whole genome shotgun (WGS) entry which is preliminary data.</text>
</comment>
<evidence type="ECO:0000313" key="1">
    <source>
        <dbReference type="EMBL" id="MPC09551.1"/>
    </source>
</evidence>
<organism evidence="1 2">
    <name type="scientific">Portunus trituberculatus</name>
    <name type="common">Swimming crab</name>
    <name type="synonym">Neptunus trituberculatus</name>
    <dbReference type="NCBI Taxonomy" id="210409"/>
    <lineage>
        <taxon>Eukaryota</taxon>
        <taxon>Metazoa</taxon>
        <taxon>Ecdysozoa</taxon>
        <taxon>Arthropoda</taxon>
        <taxon>Crustacea</taxon>
        <taxon>Multicrustacea</taxon>
        <taxon>Malacostraca</taxon>
        <taxon>Eumalacostraca</taxon>
        <taxon>Eucarida</taxon>
        <taxon>Decapoda</taxon>
        <taxon>Pleocyemata</taxon>
        <taxon>Brachyura</taxon>
        <taxon>Eubrachyura</taxon>
        <taxon>Portunoidea</taxon>
        <taxon>Portunidae</taxon>
        <taxon>Portuninae</taxon>
        <taxon>Portunus</taxon>
    </lineage>
</organism>